<dbReference type="EMBL" id="PZQS01000003">
    <property type="protein sequence ID" value="PVD33687.1"/>
    <property type="molecule type" value="Genomic_DNA"/>
</dbReference>
<dbReference type="PROSITE" id="PS51885">
    <property type="entry name" value="NEPRILYSIN"/>
    <property type="match status" value="1"/>
</dbReference>
<feature type="domain" description="Peptidase M13 C-terminal" evidence="8">
    <location>
        <begin position="562"/>
        <end position="762"/>
    </location>
</feature>
<dbReference type="PANTHER" id="PTHR11733">
    <property type="entry name" value="ZINC METALLOPROTEASE FAMILY M13 NEPRILYSIN-RELATED"/>
    <property type="match status" value="1"/>
</dbReference>
<dbReference type="GO" id="GO:0005886">
    <property type="term" value="C:plasma membrane"/>
    <property type="evidence" value="ECO:0007669"/>
    <property type="project" value="TreeGrafter"/>
</dbReference>
<evidence type="ECO:0000256" key="5">
    <source>
        <dbReference type="ARBA" id="ARBA00022833"/>
    </source>
</evidence>
<dbReference type="Pfam" id="PF05649">
    <property type="entry name" value="Peptidase_M13_N"/>
    <property type="match status" value="1"/>
</dbReference>
<evidence type="ECO:0000259" key="8">
    <source>
        <dbReference type="Pfam" id="PF01431"/>
    </source>
</evidence>
<evidence type="ECO:0000256" key="4">
    <source>
        <dbReference type="ARBA" id="ARBA00022801"/>
    </source>
</evidence>
<evidence type="ECO:0000256" key="7">
    <source>
        <dbReference type="SAM" id="Phobius"/>
    </source>
</evidence>
<organism evidence="10 11">
    <name type="scientific">Pomacea canaliculata</name>
    <name type="common">Golden apple snail</name>
    <dbReference type="NCBI Taxonomy" id="400727"/>
    <lineage>
        <taxon>Eukaryota</taxon>
        <taxon>Metazoa</taxon>
        <taxon>Spiralia</taxon>
        <taxon>Lophotrochozoa</taxon>
        <taxon>Mollusca</taxon>
        <taxon>Gastropoda</taxon>
        <taxon>Caenogastropoda</taxon>
        <taxon>Architaenioglossa</taxon>
        <taxon>Ampullarioidea</taxon>
        <taxon>Ampullariidae</taxon>
        <taxon>Pomacea</taxon>
    </lineage>
</organism>
<evidence type="ECO:0000313" key="11">
    <source>
        <dbReference type="Proteomes" id="UP000245119"/>
    </source>
</evidence>
<dbReference type="PANTHER" id="PTHR11733:SF195">
    <property type="entry name" value="ENDOTHELIN-CONVERTING ENZYME-LIKE 1"/>
    <property type="match status" value="1"/>
</dbReference>
<dbReference type="InterPro" id="IPR042089">
    <property type="entry name" value="Peptidase_M13_dom_2"/>
</dbReference>
<protein>
    <recommendedName>
        <fullName evidence="12">Endothelin-converting enzyme 1</fullName>
    </recommendedName>
</protein>
<reference evidence="10 11" key="1">
    <citation type="submission" date="2018-04" db="EMBL/GenBank/DDBJ databases">
        <title>The genome of golden apple snail Pomacea canaliculata provides insight into stress tolerance and invasive adaptation.</title>
        <authorList>
            <person name="Liu C."/>
            <person name="Liu B."/>
            <person name="Ren Y."/>
            <person name="Zhang Y."/>
            <person name="Wang H."/>
            <person name="Li S."/>
            <person name="Jiang F."/>
            <person name="Yin L."/>
            <person name="Zhang G."/>
            <person name="Qian W."/>
            <person name="Fan W."/>
        </authorList>
    </citation>
    <scope>NUCLEOTIDE SEQUENCE [LARGE SCALE GENOMIC DNA]</scope>
    <source>
        <strain evidence="10">SZHN2017</strain>
        <tissue evidence="10">Muscle</tissue>
    </source>
</reference>
<sequence length="764" mass="87538">MESQFQTSDKYPIIESFLFRGSRPAFRELILASTVLVLLGLCIVLAALLGRSSVQLQEAHTSALTASNVCRDSACLKAAAHAMALLNASADPCDDFFNFACGGYSMVNPLDSDEVHDNIRRQMYDENRKRLEAILQSPVDRYMDWSSERKMKEFYTSCVDDFGREQVKAAPFLTNTMPHLGGWYVLGTWNPGTWDLNEALKRVQTELWLDALWAPTVRVNLANPKTNIIAISPAGTGYYMQWSYYLDPTKAKIQSDYKQFMRTVAQLLSRDAGVAADQSLADRIEVFVGDAYKVEAQLASIATSARYQNNPYDEAKQVSLDDLTRNTGRVIDWTAQMAYLFNEAGVTGSTKVVLPYPNYVTNLTTLINGLESSSRSRVLHNYLMWRVLENYVSHLSWEYIHANRQMYTDLYGQAEFQGLARYCFSYTEFYFKVALEALYINSHFEEKNKAKVTDITEGIRKALEDMITANTWMDTTTKQLAVDKMIKATYKLGYPDFMSDETRVDIIYAQLTINVSDYFGNLMSLFGQHRRDWNRRLREGEDRGEWLFRVYDTTIAVYWYWDEILLPAGTLQFPIYTYEMPHYHSFGALGTLLGHFVHHLVDEMGEKVKRMWSRCNQTLDNYNTVVRQCVVDLYTNLTQGPYVMKNGKDGFVYVNGEKYAGEAIAITTGIRIAYNAYLAWQNSRGQDPNPPGLQYTPQQMFFISHAQTYCYNRDPLYDYNFASRQGITEDTKVNLALSQLPEFSKAFGCQVPAKMAPEKRCTYY</sequence>
<keyword evidence="5" id="KW-0862">Zinc</keyword>
<dbReference type="InterPro" id="IPR018497">
    <property type="entry name" value="Peptidase_M13_C"/>
</dbReference>
<dbReference type="GO" id="GO:0046872">
    <property type="term" value="F:metal ion binding"/>
    <property type="evidence" value="ECO:0007669"/>
    <property type="project" value="UniProtKB-KW"/>
</dbReference>
<dbReference type="GO" id="GO:0004222">
    <property type="term" value="F:metalloendopeptidase activity"/>
    <property type="evidence" value="ECO:0007669"/>
    <property type="project" value="InterPro"/>
</dbReference>
<comment type="caution">
    <text evidence="10">The sequence shown here is derived from an EMBL/GenBank/DDBJ whole genome shotgun (WGS) entry which is preliminary data.</text>
</comment>
<comment type="cofactor">
    <cofactor evidence="1">
        <name>Zn(2+)</name>
        <dbReference type="ChEBI" id="CHEBI:29105"/>
    </cofactor>
</comment>
<keyword evidence="7" id="KW-0812">Transmembrane</keyword>
<dbReference type="GO" id="GO:0016485">
    <property type="term" value="P:protein processing"/>
    <property type="evidence" value="ECO:0007669"/>
    <property type="project" value="TreeGrafter"/>
</dbReference>
<keyword evidence="2" id="KW-0645">Protease</keyword>
<feature type="domain" description="Peptidase M13 N-terminal" evidence="9">
    <location>
        <begin position="92"/>
        <end position="495"/>
    </location>
</feature>
<dbReference type="OrthoDB" id="6475849at2759"/>
<feature type="transmembrane region" description="Helical" evidence="7">
    <location>
        <begin position="29"/>
        <end position="49"/>
    </location>
</feature>
<accession>A0A2T7PJX3</accession>
<proteinExistence type="predicted"/>
<keyword evidence="7" id="KW-0472">Membrane</keyword>
<keyword evidence="11" id="KW-1185">Reference proteome</keyword>
<keyword evidence="3" id="KW-0479">Metal-binding</keyword>
<dbReference type="CDD" id="cd08662">
    <property type="entry name" value="M13"/>
    <property type="match status" value="1"/>
</dbReference>
<dbReference type="Gene3D" id="1.10.1380.10">
    <property type="entry name" value="Neutral endopeptidase , domain2"/>
    <property type="match status" value="1"/>
</dbReference>
<dbReference type="Gene3D" id="3.40.390.10">
    <property type="entry name" value="Collagenase (Catalytic Domain)"/>
    <property type="match status" value="1"/>
</dbReference>
<dbReference type="Proteomes" id="UP000245119">
    <property type="component" value="Linkage Group LG3"/>
</dbReference>
<name>A0A2T7PJX3_POMCA</name>
<evidence type="ECO:0000256" key="3">
    <source>
        <dbReference type="ARBA" id="ARBA00022723"/>
    </source>
</evidence>
<keyword evidence="7" id="KW-1133">Transmembrane helix</keyword>
<evidence type="ECO:0000313" key="10">
    <source>
        <dbReference type="EMBL" id="PVD33687.1"/>
    </source>
</evidence>
<dbReference type="SUPFAM" id="SSF55486">
    <property type="entry name" value="Metalloproteases ('zincins'), catalytic domain"/>
    <property type="match status" value="1"/>
</dbReference>
<dbReference type="InterPro" id="IPR000718">
    <property type="entry name" value="Peptidase_M13"/>
</dbReference>
<keyword evidence="6" id="KW-0482">Metalloprotease</keyword>
<evidence type="ECO:0000256" key="6">
    <source>
        <dbReference type="ARBA" id="ARBA00023049"/>
    </source>
</evidence>
<dbReference type="InterPro" id="IPR024079">
    <property type="entry name" value="MetalloPept_cat_dom_sf"/>
</dbReference>
<evidence type="ECO:0008006" key="12">
    <source>
        <dbReference type="Google" id="ProtNLM"/>
    </source>
</evidence>
<dbReference type="InterPro" id="IPR008753">
    <property type="entry name" value="Peptidase_M13_N"/>
</dbReference>
<evidence type="ECO:0000259" key="9">
    <source>
        <dbReference type="Pfam" id="PF05649"/>
    </source>
</evidence>
<evidence type="ECO:0000256" key="2">
    <source>
        <dbReference type="ARBA" id="ARBA00022670"/>
    </source>
</evidence>
<keyword evidence="4" id="KW-0378">Hydrolase</keyword>
<gene>
    <name evidence="10" type="ORF">C0Q70_04945</name>
</gene>
<evidence type="ECO:0000256" key="1">
    <source>
        <dbReference type="ARBA" id="ARBA00001947"/>
    </source>
</evidence>
<dbReference type="Pfam" id="PF01431">
    <property type="entry name" value="Peptidase_M13"/>
    <property type="match status" value="1"/>
</dbReference>
<dbReference type="AlphaFoldDB" id="A0A2T7PJX3"/>